<reference evidence="4 5" key="1">
    <citation type="submission" date="2015-10" db="EMBL/GenBank/DDBJ databases">
        <authorList>
            <person name="Gilbert D.G."/>
        </authorList>
    </citation>
    <scope>NUCLEOTIDE SEQUENCE [LARGE SCALE GENOMIC DNA]</scope>
    <source>
        <strain evidence="4 5">ChDC F311</strain>
    </source>
</reference>
<evidence type="ECO:0000259" key="1">
    <source>
        <dbReference type="Pfam" id="PF01890"/>
    </source>
</evidence>
<dbReference type="PANTHER" id="PTHR37477">
    <property type="entry name" value="COBALT-PRECORRIN-5A HYDROLASE"/>
    <property type="match status" value="1"/>
</dbReference>
<sequence length="337" mass="37647">MKLAFWTVTKGAGNIAREYKEKLKEHLKDYEIDVFSLKKYDVENTIQIKNFTCNINEKFSQYDGHIFIMASGIVIRKIASLIDTKDKDPAVLLIDEGKHFVISLLSGHLGRANELTYSLANILKLVPVITTSSDVTGKIAVDTISQKLNAELEDLKSAKDVTSLIVNGQKVNILLPKNVKVTDKNSADGFILVSNKKNIEYTRIYPKNLILGIGCKKDTKAEDILSAIEDCLDKNNLDIKSVKKIATVDVKENEKGLIDAVKFLNLDLEIISREEIKKVQDQFDGSDFVEKNIGVRAVSEPVALLSSTGNGKFLVMKEKCNGITISIYEEEIEKIYE</sequence>
<dbReference type="EMBL" id="LMVH01000001">
    <property type="protein sequence ID" value="KUL98738.1"/>
    <property type="molecule type" value="Genomic_DNA"/>
</dbReference>
<accession>A0A0M4SSI4</accession>
<evidence type="ECO:0000313" key="5">
    <source>
        <dbReference type="Proteomes" id="UP000054800"/>
    </source>
</evidence>
<dbReference type="InterPro" id="IPR002750">
    <property type="entry name" value="CobE/GbiG_C"/>
</dbReference>
<evidence type="ECO:0000313" key="4">
    <source>
        <dbReference type="EMBL" id="KUL98738.1"/>
    </source>
</evidence>
<evidence type="ECO:0000259" key="3">
    <source>
        <dbReference type="Pfam" id="PF11761"/>
    </source>
</evidence>
<feature type="domain" description="Cobalamin synthesis G N-terminal" evidence="2">
    <location>
        <begin position="56"/>
        <end position="134"/>
    </location>
</feature>
<feature type="domain" description="CobE/GbiG C-terminal" evidence="1">
    <location>
        <begin position="209"/>
        <end position="327"/>
    </location>
</feature>
<gene>
    <name evidence="4" type="ORF">RO03_04175</name>
</gene>
<dbReference type="InterPro" id="IPR038029">
    <property type="entry name" value="GbiG_N_sf"/>
</dbReference>
<dbReference type="PATRIC" id="fig|76856.3.peg.561"/>
<dbReference type="Pfam" id="PF11760">
    <property type="entry name" value="CbiG_N"/>
    <property type="match status" value="1"/>
</dbReference>
<dbReference type="AlphaFoldDB" id="A0A0M4SSI4"/>
<protein>
    <submittedName>
        <fullName evidence="4">Cobalamin biosynthesis protein CbiG</fullName>
    </submittedName>
</protein>
<evidence type="ECO:0000259" key="2">
    <source>
        <dbReference type="Pfam" id="PF11760"/>
    </source>
</evidence>
<dbReference type="Gene3D" id="3.30.420.180">
    <property type="entry name" value="CobE/GbiG C-terminal domain"/>
    <property type="match status" value="1"/>
</dbReference>
<feature type="domain" description="Cobalamin biosynthesis central region" evidence="3">
    <location>
        <begin position="139"/>
        <end position="197"/>
    </location>
</feature>
<proteinExistence type="predicted"/>
<dbReference type="SUPFAM" id="SSF159672">
    <property type="entry name" value="CbiG N-terminal domain-like"/>
    <property type="match status" value="1"/>
</dbReference>
<dbReference type="SUPFAM" id="SSF159664">
    <property type="entry name" value="CobE/GbiG C-terminal domain-like"/>
    <property type="match status" value="1"/>
</dbReference>
<dbReference type="Gene3D" id="3.40.50.11220">
    <property type="match status" value="1"/>
</dbReference>
<dbReference type="PANTHER" id="PTHR37477:SF1">
    <property type="entry name" value="COBALT-PRECORRIN-5A HYDROLASE"/>
    <property type="match status" value="1"/>
</dbReference>
<dbReference type="NCBIfam" id="NF004466">
    <property type="entry name" value="PRK05788.1-4"/>
    <property type="match status" value="1"/>
</dbReference>
<name>A0A0M4SSI4_FUSNC</name>
<dbReference type="RefSeq" id="WP_059222625.1">
    <property type="nucleotide sequence ID" value="NZ_CP056014.1"/>
</dbReference>
<dbReference type="OrthoDB" id="9781023at2"/>
<comment type="caution">
    <text evidence="4">The sequence shown here is derived from an EMBL/GenBank/DDBJ whole genome shotgun (WGS) entry which is preliminary data.</text>
</comment>
<dbReference type="InterPro" id="IPR021745">
    <property type="entry name" value="CbiG_mid"/>
</dbReference>
<dbReference type="InterPro" id="IPR052553">
    <property type="entry name" value="CbiG_hydrolase"/>
</dbReference>
<dbReference type="Pfam" id="PF11761">
    <property type="entry name" value="CbiG_mid"/>
    <property type="match status" value="1"/>
</dbReference>
<dbReference type="InterPro" id="IPR036518">
    <property type="entry name" value="CobE/GbiG_C_sf"/>
</dbReference>
<dbReference type="InterPro" id="IPR021744">
    <property type="entry name" value="CbiG_N"/>
</dbReference>
<dbReference type="Proteomes" id="UP000054800">
    <property type="component" value="Unassembled WGS sequence"/>
</dbReference>
<organism evidence="4 5">
    <name type="scientific">Fusobacterium nucleatum subsp. nucleatum</name>
    <dbReference type="NCBI Taxonomy" id="76856"/>
    <lineage>
        <taxon>Bacteria</taxon>
        <taxon>Fusobacteriati</taxon>
        <taxon>Fusobacteriota</taxon>
        <taxon>Fusobacteriia</taxon>
        <taxon>Fusobacteriales</taxon>
        <taxon>Fusobacteriaceae</taxon>
        <taxon>Fusobacterium</taxon>
    </lineage>
</organism>
<dbReference type="GO" id="GO:0009236">
    <property type="term" value="P:cobalamin biosynthetic process"/>
    <property type="evidence" value="ECO:0007669"/>
    <property type="project" value="InterPro"/>
</dbReference>
<dbReference type="Pfam" id="PF01890">
    <property type="entry name" value="CbiG_C"/>
    <property type="match status" value="1"/>
</dbReference>